<dbReference type="AlphaFoldDB" id="A0AAU9M666"/>
<accession>A0AAU9M666</accession>
<dbReference type="SUPFAM" id="SSF54495">
    <property type="entry name" value="UBC-like"/>
    <property type="match status" value="1"/>
</dbReference>
<dbReference type="Proteomes" id="UP001157418">
    <property type="component" value="Unassembled WGS sequence"/>
</dbReference>
<protein>
    <recommendedName>
        <fullName evidence="4">UBC core domain-containing protein</fullName>
    </recommendedName>
</protein>
<feature type="active site" description="Glycyl thioester intermediate" evidence="1">
    <location>
        <position position="104"/>
    </location>
</feature>
<evidence type="ECO:0000256" key="1">
    <source>
        <dbReference type="PROSITE-ProRule" id="PRU10133"/>
    </source>
</evidence>
<sequence length="111" mass="12915">MEAQKSKKPTIRYHSRNTPVQGCPAAHDTAMEFSEFHFEGYLREKNYIGFNRVFLLIPRSPLLLSKHLRNLSKLMLNWNTSLNQLLIKKSQVYHPNIDLDGNVCLNILCED</sequence>
<dbReference type="InterPro" id="IPR016135">
    <property type="entry name" value="UBQ-conjugating_enzyme/RWD"/>
</dbReference>
<organism evidence="2 3">
    <name type="scientific">Lactuca virosa</name>
    <dbReference type="NCBI Taxonomy" id="75947"/>
    <lineage>
        <taxon>Eukaryota</taxon>
        <taxon>Viridiplantae</taxon>
        <taxon>Streptophyta</taxon>
        <taxon>Embryophyta</taxon>
        <taxon>Tracheophyta</taxon>
        <taxon>Spermatophyta</taxon>
        <taxon>Magnoliopsida</taxon>
        <taxon>eudicotyledons</taxon>
        <taxon>Gunneridae</taxon>
        <taxon>Pentapetalae</taxon>
        <taxon>asterids</taxon>
        <taxon>campanulids</taxon>
        <taxon>Asterales</taxon>
        <taxon>Asteraceae</taxon>
        <taxon>Cichorioideae</taxon>
        <taxon>Cichorieae</taxon>
        <taxon>Lactucinae</taxon>
        <taxon>Lactuca</taxon>
    </lineage>
</organism>
<dbReference type="EMBL" id="CAKMRJ010001112">
    <property type="protein sequence ID" value="CAH1422217.1"/>
    <property type="molecule type" value="Genomic_DNA"/>
</dbReference>
<keyword evidence="3" id="KW-1185">Reference proteome</keyword>
<dbReference type="InterPro" id="IPR023313">
    <property type="entry name" value="UBQ-conjugating_AS"/>
</dbReference>
<dbReference type="Gene3D" id="3.10.110.10">
    <property type="entry name" value="Ubiquitin Conjugating Enzyme"/>
    <property type="match status" value="1"/>
</dbReference>
<evidence type="ECO:0000313" key="2">
    <source>
        <dbReference type="EMBL" id="CAH1422217.1"/>
    </source>
</evidence>
<reference evidence="2 3" key="1">
    <citation type="submission" date="2022-01" db="EMBL/GenBank/DDBJ databases">
        <authorList>
            <person name="Xiong W."/>
            <person name="Schranz E."/>
        </authorList>
    </citation>
    <scope>NUCLEOTIDE SEQUENCE [LARGE SCALE GENOMIC DNA]</scope>
</reference>
<name>A0AAU9M666_9ASTR</name>
<comment type="caution">
    <text evidence="2">The sequence shown here is derived from an EMBL/GenBank/DDBJ whole genome shotgun (WGS) entry which is preliminary data.</text>
</comment>
<gene>
    <name evidence="2" type="ORF">LVIROSA_LOCUS9563</name>
</gene>
<evidence type="ECO:0008006" key="4">
    <source>
        <dbReference type="Google" id="ProtNLM"/>
    </source>
</evidence>
<proteinExistence type="predicted"/>
<evidence type="ECO:0000313" key="3">
    <source>
        <dbReference type="Proteomes" id="UP001157418"/>
    </source>
</evidence>
<dbReference type="PROSITE" id="PS00183">
    <property type="entry name" value="UBC_1"/>
    <property type="match status" value="1"/>
</dbReference>